<protein>
    <submittedName>
        <fullName evidence="1">Uncharacterized protein</fullName>
    </submittedName>
</protein>
<reference evidence="1" key="1">
    <citation type="journal article" date="2014" name="Front. Microbiol.">
        <title>High frequency of phylogenetically diverse reductive dehalogenase-homologous genes in deep subseafloor sedimentary metagenomes.</title>
        <authorList>
            <person name="Kawai M."/>
            <person name="Futagami T."/>
            <person name="Toyoda A."/>
            <person name="Takaki Y."/>
            <person name="Nishi S."/>
            <person name="Hori S."/>
            <person name="Arai W."/>
            <person name="Tsubouchi T."/>
            <person name="Morono Y."/>
            <person name="Uchiyama I."/>
            <person name="Ito T."/>
            <person name="Fujiyama A."/>
            <person name="Inagaki F."/>
            <person name="Takami H."/>
        </authorList>
    </citation>
    <scope>NUCLEOTIDE SEQUENCE</scope>
    <source>
        <strain evidence="1">Expedition CK06-06</strain>
    </source>
</reference>
<gene>
    <name evidence="1" type="ORF">S01H1_13161</name>
</gene>
<dbReference type="AlphaFoldDB" id="X0SEU9"/>
<dbReference type="EMBL" id="BARS01006784">
    <property type="protein sequence ID" value="GAF73661.1"/>
    <property type="molecule type" value="Genomic_DNA"/>
</dbReference>
<comment type="caution">
    <text evidence="1">The sequence shown here is derived from an EMBL/GenBank/DDBJ whole genome shotgun (WGS) entry which is preliminary data.</text>
</comment>
<sequence length="92" mass="10839">MTIDIHDDKKKYCRILGHELTFTYCRQTAAAQPCGKIFDCWFETFDIDRFMKKHFTPDQLKTLLTPQKPKMASLIELIQQAQKTTNENKPDE</sequence>
<organism evidence="1">
    <name type="scientific">marine sediment metagenome</name>
    <dbReference type="NCBI Taxonomy" id="412755"/>
    <lineage>
        <taxon>unclassified sequences</taxon>
        <taxon>metagenomes</taxon>
        <taxon>ecological metagenomes</taxon>
    </lineage>
</organism>
<name>X0SEU9_9ZZZZ</name>
<evidence type="ECO:0000313" key="1">
    <source>
        <dbReference type="EMBL" id="GAF73661.1"/>
    </source>
</evidence>
<proteinExistence type="predicted"/>
<accession>X0SEU9</accession>